<name>A0A382GNS8_9ZZZZ</name>
<dbReference type="AlphaFoldDB" id="A0A382GNS8"/>
<protein>
    <submittedName>
        <fullName evidence="1">Uncharacterized protein</fullName>
    </submittedName>
</protein>
<organism evidence="1">
    <name type="scientific">marine metagenome</name>
    <dbReference type="NCBI Taxonomy" id="408172"/>
    <lineage>
        <taxon>unclassified sequences</taxon>
        <taxon>metagenomes</taxon>
        <taxon>ecological metagenomes</taxon>
    </lineage>
</organism>
<feature type="non-terminal residue" evidence="1">
    <location>
        <position position="1"/>
    </location>
</feature>
<gene>
    <name evidence="1" type="ORF">METZ01_LOCUS229493</name>
</gene>
<evidence type="ECO:0000313" key="1">
    <source>
        <dbReference type="EMBL" id="SVB76639.1"/>
    </source>
</evidence>
<accession>A0A382GNS8</accession>
<dbReference type="EMBL" id="UINC01056514">
    <property type="protein sequence ID" value="SVB76639.1"/>
    <property type="molecule type" value="Genomic_DNA"/>
</dbReference>
<proteinExistence type="predicted"/>
<feature type="non-terminal residue" evidence="1">
    <location>
        <position position="69"/>
    </location>
</feature>
<reference evidence="1" key="1">
    <citation type="submission" date="2018-05" db="EMBL/GenBank/DDBJ databases">
        <authorList>
            <person name="Lanie J.A."/>
            <person name="Ng W.-L."/>
            <person name="Kazmierczak K.M."/>
            <person name="Andrzejewski T.M."/>
            <person name="Davidsen T.M."/>
            <person name="Wayne K.J."/>
            <person name="Tettelin H."/>
            <person name="Glass J.I."/>
            <person name="Rusch D."/>
            <person name="Podicherti R."/>
            <person name="Tsui H.-C.T."/>
            <person name="Winkler M.E."/>
        </authorList>
    </citation>
    <scope>NUCLEOTIDE SEQUENCE</scope>
</reference>
<sequence>VLTLGLLILGLFVAVGERGTRPAMPPRAMIWAAGLWVLVLTLSTASGQPTALGAGTQACWMVILWLGWW</sequence>